<protein>
    <recommendedName>
        <fullName evidence="2">receptor protein-tyrosine kinase</fullName>
        <ecNumber evidence="2">2.7.10.1</ecNumber>
    </recommendedName>
</protein>
<comment type="subcellular location">
    <subcellularLocation>
        <location evidence="1">Membrane</location>
        <topology evidence="1">Single-pass membrane protein</topology>
    </subcellularLocation>
</comment>
<accession>A0A8D2FK31</accession>
<dbReference type="GO" id="GO:0010976">
    <property type="term" value="P:positive regulation of neuron projection development"/>
    <property type="evidence" value="ECO:0007669"/>
    <property type="project" value="TreeGrafter"/>
</dbReference>
<keyword evidence="12" id="KW-0829">Tyrosine-protein kinase</keyword>
<dbReference type="PANTHER" id="PTHR24416">
    <property type="entry name" value="TYROSINE-PROTEIN KINASE RECEPTOR"/>
    <property type="match status" value="1"/>
</dbReference>
<evidence type="ECO:0000256" key="8">
    <source>
        <dbReference type="ARBA" id="ARBA00022777"/>
    </source>
</evidence>
<evidence type="ECO:0000256" key="6">
    <source>
        <dbReference type="ARBA" id="ARBA00022729"/>
    </source>
</evidence>
<dbReference type="Pfam" id="PF07714">
    <property type="entry name" value="PK_Tyr_Ser-Thr"/>
    <property type="match status" value="1"/>
</dbReference>
<name>A0A8D2FK31_THEGE</name>
<dbReference type="InterPro" id="IPR001245">
    <property type="entry name" value="Ser-Thr/Tyr_kinase_cat_dom"/>
</dbReference>
<dbReference type="GO" id="GO:0051897">
    <property type="term" value="P:positive regulation of phosphatidylinositol 3-kinase/protein kinase B signal transduction"/>
    <property type="evidence" value="ECO:0007669"/>
    <property type="project" value="TreeGrafter"/>
</dbReference>
<keyword evidence="8" id="KW-0418">Kinase</keyword>
<dbReference type="FunFam" id="1.10.510.10:FF:000165">
    <property type="entry name" value="Tyrosine-protein kinase RYK"/>
    <property type="match status" value="1"/>
</dbReference>
<evidence type="ECO:0000256" key="5">
    <source>
        <dbReference type="ARBA" id="ARBA00022692"/>
    </source>
</evidence>
<dbReference type="GO" id="GO:0043235">
    <property type="term" value="C:receptor complex"/>
    <property type="evidence" value="ECO:0007669"/>
    <property type="project" value="TreeGrafter"/>
</dbReference>
<dbReference type="SUPFAM" id="SSF56112">
    <property type="entry name" value="Protein kinase-like (PK-like)"/>
    <property type="match status" value="1"/>
</dbReference>
<organism evidence="16 17">
    <name type="scientific">Theropithecus gelada</name>
    <name type="common">Gelada baboon</name>
    <dbReference type="NCBI Taxonomy" id="9565"/>
    <lineage>
        <taxon>Eukaryota</taxon>
        <taxon>Metazoa</taxon>
        <taxon>Chordata</taxon>
        <taxon>Craniata</taxon>
        <taxon>Vertebrata</taxon>
        <taxon>Euteleostomi</taxon>
        <taxon>Mammalia</taxon>
        <taxon>Eutheria</taxon>
        <taxon>Euarchontoglires</taxon>
        <taxon>Primates</taxon>
        <taxon>Haplorrhini</taxon>
        <taxon>Catarrhini</taxon>
        <taxon>Cercopithecidae</taxon>
        <taxon>Cercopithecinae</taxon>
        <taxon>Theropithecus</taxon>
    </lineage>
</organism>
<proteinExistence type="predicted"/>
<dbReference type="Ensembl" id="ENSTGET00000026693.1">
    <property type="protein sequence ID" value="ENSTGEP00000022356.1"/>
    <property type="gene ID" value="ENSTGEG00000018103.1"/>
</dbReference>
<evidence type="ECO:0000256" key="12">
    <source>
        <dbReference type="ARBA" id="ARBA00023137"/>
    </source>
</evidence>
<keyword evidence="9" id="KW-0067">ATP-binding</keyword>
<dbReference type="InterPro" id="IPR011009">
    <property type="entry name" value="Kinase-like_dom_sf"/>
</dbReference>
<evidence type="ECO:0000256" key="3">
    <source>
        <dbReference type="ARBA" id="ARBA00022553"/>
    </source>
</evidence>
<keyword evidence="3" id="KW-0597">Phosphoprotein</keyword>
<keyword evidence="13" id="KW-0675">Receptor</keyword>
<dbReference type="GO" id="GO:0005886">
    <property type="term" value="C:plasma membrane"/>
    <property type="evidence" value="ECO:0007669"/>
    <property type="project" value="TreeGrafter"/>
</dbReference>
<evidence type="ECO:0000256" key="7">
    <source>
        <dbReference type="ARBA" id="ARBA00022741"/>
    </source>
</evidence>
<keyword evidence="14" id="KW-0325">Glycoprotein</keyword>
<keyword evidence="6" id="KW-0732">Signal</keyword>
<evidence type="ECO:0000256" key="4">
    <source>
        <dbReference type="ARBA" id="ARBA00022679"/>
    </source>
</evidence>
<dbReference type="Gene3D" id="1.10.510.10">
    <property type="entry name" value="Transferase(Phosphotransferase) domain 1"/>
    <property type="match status" value="1"/>
</dbReference>
<evidence type="ECO:0000256" key="1">
    <source>
        <dbReference type="ARBA" id="ARBA00004167"/>
    </source>
</evidence>
<dbReference type="InterPro" id="IPR050122">
    <property type="entry name" value="RTK"/>
</dbReference>
<dbReference type="AlphaFoldDB" id="A0A8D2FK31"/>
<dbReference type="PANTHER" id="PTHR24416:SF349">
    <property type="entry name" value="TYROSINE-PROTEIN KINASE RYK"/>
    <property type="match status" value="1"/>
</dbReference>
<keyword evidence="5" id="KW-0812">Transmembrane</keyword>
<reference evidence="16" key="3">
    <citation type="submission" date="2025-09" db="UniProtKB">
        <authorList>
            <consortium name="Ensembl"/>
        </authorList>
    </citation>
    <scope>IDENTIFICATION</scope>
</reference>
<dbReference type="PROSITE" id="PS50011">
    <property type="entry name" value="PROTEIN_KINASE_DOM"/>
    <property type="match status" value="1"/>
</dbReference>
<evidence type="ECO:0000256" key="13">
    <source>
        <dbReference type="ARBA" id="ARBA00023170"/>
    </source>
</evidence>
<feature type="domain" description="Protein kinase" evidence="15">
    <location>
        <begin position="1"/>
        <end position="207"/>
    </location>
</feature>
<evidence type="ECO:0000259" key="15">
    <source>
        <dbReference type="PROSITE" id="PS50011"/>
    </source>
</evidence>
<dbReference type="GO" id="GO:0007169">
    <property type="term" value="P:cell surface receptor protein tyrosine kinase signaling pathway"/>
    <property type="evidence" value="ECO:0007669"/>
    <property type="project" value="TreeGrafter"/>
</dbReference>
<evidence type="ECO:0000256" key="11">
    <source>
        <dbReference type="ARBA" id="ARBA00023136"/>
    </source>
</evidence>
<evidence type="ECO:0000256" key="2">
    <source>
        <dbReference type="ARBA" id="ARBA00011902"/>
    </source>
</evidence>
<keyword evidence="11" id="KW-0472">Membrane</keyword>
<dbReference type="GO" id="GO:0005524">
    <property type="term" value="F:ATP binding"/>
    <property type="evidence" value="ECO:0007669"/>
    <property type="project" value="UniProtKB-KW"/>
</dbReference>
<dbReference type="GO" id="GO:0004714">
    <property type="term" value="F:transmembrane receptor protein tyrosine kinase activity"/>
    <property type="evidence" value="ECO:0007669"/>
    <property type="project" value="UniProtKB-EC"/>
</dbReference>
<dbReference type="PRINTS" id="PR00109">
    <property type="entry name" value="TYRKINASE"/>
</dbReference>
<dbReference type="GO" id="GO:0007409">
    <property type="term" value="P:axonogenesis"/>
    <property type="evidence" value="ECO:0007669"/>
    <property type="project" value="TreeGrafter"/>
</dbReference>
<keyword evidence="17" id="KW-1185">Reference proteome</keyword>
<evidence type="ECO:0000256" key="14">
    <source>
        <dbReference type="ARBA" id="ARBA00023180"/>
    </source>
</evidence>
<dbReference type="InterPro" id="IPR000719">
    <property type="entry name" value="Prot_kinase_dom"/>
</dbReference>
<dbReference type="EC" id="2.7.10.1" evidence="2"/>
<evidence type="ECO:0000256" key="9">
    <source>
        <dbReference type="ARBA" id="ARBA00022840"/>
    </source>
</evidence>
<keyword evidence="10" id="KW-1133">Transmembrane helix</keyword>
<evidence type="ECO:0000256" key="10">
    <source>
        <dbReference type="ARBA" id="ARBA00022989"/>
    </source>
</evidence>
<keyword evidence="4" id="KW-0808">Transferase</keyword>
<evidence type="ECO:0000313" key="16">
    <source>
        <dbReference type="Ensembl" id="ENSTGEP00000022356.1"/>
    </source>
</evidence>
<sequence>MQLHDKLQGEGEKPMVILPYINWGNLNLFLQQCKLVEANKPQAISQQDLVPMAIQTACGMSYLARREVIHKDRAARNCVTDDTLQVKITDNALSRDWFSMDYHCLGDNENRPVRWMALESLVNNELSSTSDVWAFGVMLWELMTLGQMAYVDTDPFEMAAYLKDGYRITQPINCPDEPFAVMACCWALDPGERPKFQQLVQCLTEFHAARGGNV</sequence>
<reference evidence="16" key="1">
    <citation type="submission" date="2018-05" db="EMBL/GenBank/DDBJ databases">
        <title>Whole genome of Theropithecus gelada.</title>
        <authorList>
            <person name="Chiou K.L."/>
            <person name="Snyder-Mackler N."/>
        </authorList>
    </citation>
    <scope>NUCLEOTIDE SEQUENCE [LARGE SCALE GENOMIC DNA]</scope>
</reference>
<dbReference type="Proteomes" id="UP000694411">
    <property type="component" value="Chromosome 16"/>
</dbReference>
<evidence type="ECO:0000313" key="17">
    <source>
        <dbReference type="Proteomes" id="UP000694411"/>
    </source>
</evidence>
<reference evidence="16" key="2">
    <citation type="submission" date="2025-08" db="UniProtKB">
        <authorList>
            <consortium name="Ensembl"/>
        </authorList>
    </citation>
    <scope>IDENTIFICATION</scope>
</reference>
<keyword evidence="7" id="KW-0547">Nucleotide-binding</keyword>